<reference evidence="3" key="1">
    <citation type="submission" date="2016-11" db="EMBL/GenBank/DDBJ databases">
        <authorList>
            <person name="Varghese N."/>
            <person name="Submissions S."/>
        </authorList>
    </citation>
    <scope>NUCLEOTIDE SEQUENCE [LARGE SCALE GENOMIC DNA]</scope>
    <source>
        <strain evidence="3">DSM 26349</strain>
    </source>
</reference>
<keyword evidence="3" id="KW-1185">Reference proteome</keyword>
<evidence type="ECO:0000313" key="3">
    <source>
        <dbReference type="Proteomes" id="UP000184172"/>
    </source>
</evidence>
<dbReference type="SUPFAM" id="SSF51182">
    <property type="entry name" value="RmlC-like cupins"/>
    <property type="match status" value="1"/>
</dbReference>
<proteinExistence type="predicted"/>
<protein>
    <submittedName>
        <fullName evidence="2">Cupin domain-containing protein</fullName>
    </submittedName>
</protein>
<gene>
    <name evidence="2" type="ORF">SAMN04487908_11760</name>
</gene>
<accession>A0A1M6JI93</accession>
<dbReference type="Pfam" id="PF07883">
    <property type="entry name" value="Cupin_2"/>
    <property type="match status" value="1"/>
</dbReference>
<name>A0A1M6JI93_9FLAO</name>
<dbReference type="InterPro" id="IPR013096">
    <property type="entry name" value="Cupin_2"/>
</dbReference>
<dbReference type="RefSeq" id="WP_073219254.1">
    <property type="nucleotide sequence ID" value="NZ_FNNS01000017.1"/>
</dbReference>
<dbReference type="InterPro" id="IPR014710">
    <property type="entry name" value="RmlC-like_jellyroll"/>
</dbReference>
<dbReference type="STRING" id="797419.SAMN05216556_11760"/>
<evidence type="ECO:0000259" key="1">
    <source>
        <dbReference type="Pfam" id="PF07883"/>
    </source>
</evidence>
<dbReference type="Gene3D" id="2.60.120.10">
    <property type="entry name" value="Jelly Rolls"/>
    <property type="match status" value="1"/>
</dbReference>
<dbReference type="InterPro" id="IPR011051">
    <property type="entry name" value="RmlC_Cupin_sf"/>
</dbReference>
<feature type="domain" description="Cupin type-2" evidence="1">
    <location>
        <begin position="28"/>
        <end position="84"/>
    </location>
</feature>
<dbReference type="AlphaFoldDB" id="A0A1M6JI93"/>
<sequence>MKSVTNPTIKPLAKGDKFQTKQMRAKAGELLPKHSASIESVLIVLEGECVLNLDGTEHSLRQGDSFIVPSAIEHQIRVVSDFKAVHVMTNDIQFKFIE</sequence>
<dbReference type="EMBL" id="FQYV01000017">
    <property type="protein sequence ID" value="SHJ46411.1"/>
    <property type="molecule type" value="Genomic_DNA"/>
</dbReference>
<evidence type="ECO:0000313" key="2">
    <source>
        <dbReference type="EMBL" id="SHJ46411.1"/>
    </source>
</evidence>
<dbReference type="PANTHER" id="PTHR37694:SF1">
    <property type="entry name" value="SLR8022 PROTEIN"/>
    <property type="match status" value="1"/>
</dbReference>
<dbReference type="PANTHER" id="PTHR37694">
    <property type="entry name" value="SLR8022 PROTEIN"/>
    <property type="match status" value="1"/>
</dbReference>
<dbReference type="Proteomes" id="UP000184172">
    <property type="component" value="Unassembled WGS sequence"/>
</dbReference>
<organism evidence="2 3">
    <name type="scientific">Aequorivita viscosa</name>
    <dbReference type="NCBI Taxonomy" id="797419"/>
    <lineage>
        <taxon>Bacteria</taxon>
        <taxon>Pseudomonadati</taxon>
        <taxon>Bacteroidota</taxon>
        <taxon>Flavobacteriia</taxon>
        <taxon>Flavobacteriales</taxon>
        <taxon>Flavobacteriaceae</taxon>
        <taxon>Aequorivita</taxon>
    </lineage>
</organism>